<feature type="transmembrane region" description="Helical" evidence="1">
    <location>
        <begin position="52"/>
        <end position="70"/>
    </location>
</feature>
<keyword evidence="1" id="KW-1133">Transmembrane helix</keyword>
<reference evidence="2 3" key="1">
    <citation type="submission" date="2024-10" db="EMBL/GenBank/DDBJ databases">
        <title>The Natural Products Discovery Center: Release of the First 8490 Sequenced Strains for Exploring Actinobacteria Biosynthetic Diversity.</title>
        <authorList>
            <person name="Kalkreuter E."/>
            <person name="Kautsar S.A."/>
            <person name="Yang D."/>
            <person name="Bader C.D."/>
            <person name="Teijaro C.N."/>
            <person name="Fluegel L."/>
            <person name="Davis C.M."/>
            <person name="Simpson J.R."/>
            <person name="Lauterbach L."/>
            <person name="Steele A.D."/>
            <person name="Gui C."/>
            <person name="Meng S."/>
            <person name="Li G."/>
            <person name="Viehrig K."/>
            <person name="Ye F."/>
            <person name="Su P."/>
            <person name="Kiefer A.F."/>
            <person name="Nichols A."/>
            <person name="Cepeda A.J."/>
            <person name="Yan W."/>
            <person name="Fan B."/>
            <person name="Jiang Y."/>
            <person name="Adhikari A."/>
            <person name="Zheng C.-J."/>
            <person name="Schuster L."/>
            <person name="Cowan T.M."/>
            <person name="Smanski M.J."/>
            <person name="Chevrette M.G."/>
            <person name="De Carvalho L.P.S."/>
            <person name="Shen B."/>
        </authorList>
    </citation>
    <scope>NUCLEOTIDE SEQUENCE [LARGE SCALE GENOMIC DNA]</scope>
    <source>
        <strain evidence="2 3">NPDC050545</strain>
    </source>
</reference>
<feature type="transmembrane region" description="Helical" evidence="1">
    <location>
        <begin position="135"/>
        <end position="156"/>
    </location>
</feature>
<dbReference type="Gene3D" id="1.20.1250.20">
    <property type="entry name" value="MFS general substrate transporter like domains"/>
    <property type="match status" value="1"/>
</dbReference>
<dbReference type="EMBL" id="JBITGY010000003">
    <property type="protein sequence ID" value="MFI6498311.1"/>
    <property type="molecule type" value="Genomic_DNA"/>
</dbReference>
<proteinExistence type="predicted"/>
<feature type="transmembrane region" description="Helical" evidence="1">
    <location>
        <begin position="26"/>
        <end position="46"/>
    </location>
</feature>
<organism evidence="2 3">
    <name type="scientific">Nonomuraea typhae</name>
    <dbReference type="NCBI Taxonomy" id="2603600"/>
    <lineage>
        <taxon>Bacteria</taxon>
        <taxon>Bacillati</taxon>
        <taxon>Actinomycetota</taxon>
        <taxon>Actinomycetes</taxon>
        <taxon>Streptosporangiales</taxon>
        <taxon>Streptosporangiaceae</taxon>
        <taxon>Nonomuraea</taxon>
    </lineage>
</organism>
<feature type="transmembrane region" description="Helical" evidence="1">
    <location>
        <begin position="286"/>
        <end position="306"/>
    </location>
</feature>
<dbReference type="SUPFAM" id="SSF103473">
    <property type="entry name" value="MFS general substrate transporter"/>
    <property type="match status" value="1"/>
</dbReference>
<dbReference type="Proteomes" id="UP001612741">
    <property type="component" value="Unassembled WGS sequence"/>
</dbReference>
<feature type="transmembrane region" description="Helical" evidence="1">
    <location>
        <begin position="77"/>
        <end position="95"/>
    </location>
</feature>
<evidence type="ECO:0000256" key="1">
    <source>
        <dbReference type="SAM" id="Phobius"/>
    </source>
</evidence>
<gene>
    <name evidence="2" type="ORF">ACIBG2_13035</name>
</gene>
<evidence type="ECO:0000313" key="3">
    <source>
        <dbReference type="Proteomes" id="UP001612741"/>
    </source>
</evidence>
<dbReference type="InterPro" id="IPR036259">
    <property type="entry name" value="MFS_trans_sf"/>
</dbReference>
<feature type="transmembrane region" description="Helical" evidence="1">
    <location>
        <begin position="162"/>
        <end position="180"/>
    </location>
</feature>
<sequence length="417" mass="42287">MENAIRDWRGRAYRVGPVPADRPRMFWLAWASMAAIAPLQYGYAALLTHDRAMLIPLAAWIVCQAAGALVRGNPRVSLGAGAALTATGLAALWYGPAWLPLSLYAVLGGLGAGLVYRACGDVVAAWHPERPAMRVGLVTGAFGYGALPVLAWAGLFPSTLPWAWPAWAAVAAAVIGAAALRLRMPPPLWWPDTVDPRAHALDSAVLRRTPGAVRDFSLAQALRTRELPVLAAILVCAGAVSIADVVIVAAMAGGAAGAGALALLVGLNGAGRAVAMRCSELLGRKAVLAVVLALLTLGQLLLAGFAATGAPLALWTGALFAGLGGGAFYPLLASLVRDLFGAAGTGGIHAVVYSAKAAAGLLAVALTWLALTPPGTAPAPFAGETTLALLIAAALAALPAVAATRLRAPGLPATIPL</sequence>
<feature type="transmembrane region" description="Helical" evidence="1">
    <location>
        <begin position="101"/>
        <end position="123"/>
    </location>
</feature>
<dbReference type="RefSeq" id="WP_397081565.1">
    <property type="nucleotide sequence ID" value="NZ_JBITGY010000003.1"/>
</dbReference>
<accession>A0ABW7YRI9</accession>
<keyword evidence="1" id="KW-0812">Transmembrane</keyword>
<keyword evidence="1" id="KW-0472">Membrane</keyword>
<name>A0ABW7YRI9_9ACTN</name>
<feature type="transmembrane region" description="Helical" evidence="1">
    <location>
        <begin position="348"/>
        <end position="369"/>
    </location>
</feature>
<protein>
    <submittedName>
        <fullName evidence="2">MFS transporter</fullName>
    </submittedName>
</protein>
<feature type="transmembrane region" description="Helical" evidence="1">
    <location>
        <begin position="381"/>
        <end position="402"/>
    </location>
</feature>
<comment type="caution">
    <text evidence="2">The sequence shown here is derived from an EMBL/GenBank/DDBJ whole genome shotgun (WGS) entry which is preliminary data.</text>
</comment>
<feature type="transmembrane region" description="Helical" evidence="1">
    <location>
        <begin position="312"/>
        <end position="336"/>
    </location>
</feature>
<evidence type="ECO:0000313" key="2">
    <source>
        <dbReference type="EMBL" id="MFI6498311.1"/>
    </source>
</evidence>
<keyword evidence="3" id="KW-1185">Reference proteome</keyword>
<feature type="transmembrane region" description="Helical" evidence="1">
    <location>
        <begin position="227"/>
        <end position="249"/>
    </location>
</feature>
<dbReference type="Pfam" id="PF07690">
    <property type="entry name" value="MFS_1"/>
    <property type="match status" value="1"/>
</dbReference>
<dbReference type="InterPro" id="IPR011701">
    <property type="entry name" value="MFS"/>
</dbReference>
<feature type="transmembrane region" description="Helical" evidence="1">
    <location>
        <begin position="255"/>
        <end position="274"/>
    </location>
</feature>